<dbReference type="Proteomes" id="UP000826656">
    <property type="component" value="Unassembled WGS sequence"/>
</dbReference>
<dbReference type="Gene3D" id="2.120.10.30">
    <property type="entry name" value="TolB, C-terminal domain"/>
    <property type="match status" value="1"/>
</dbReference>
<protein>
    <recommendedName>
        <fullName evidence="3">DC-UbP/UBTD2 N-terminal domain-containing protein</fullName>
    </recommendedName>
</protein>
<comment type="caution">
    <text evidence="4">The sequence shown here is derived from an EMBL/GenBank/DDBJ whole genome shotgun (WGS) entry which is preliminary data.</text>
</comment>
<evidence type="ECO:0000256" key="2">
    <source>
        <dbReference type="SAM" id="SignalP"/>
    </source>
</evidence>
<name>A0ABQ7UD70_SOLTU</name>
<feature type="signal peptide" evidence="2">
    <location>
        <begin position="1"/>
        <end position="24"/>
    </location>
</feature>
<dbReference type="PANTHER" id="PTHR13833:SF73">
    <property type="entry name" value="NHL DOMAIN-CONTAINING PROTEIN"/>
    <property type="match status" value="1"/>
</dbReference>
<gene>
    <name evidence="4" type="ORF">KY290_032191</name>
</gene>
<dbReference type="Gene3D" id="1.20.225.20">
    <property type="entry name" value="Ub domain-containing protein, DC-UbP/UBTD2, N-terminal domain"/>
    <property type="match status" value="1"/>
</dbReference>
<reference evidence="4 5" key="1">
    <citation type="journal article" date="2021" name="bioRxiv">
        <title>Chromosome-scale and haplotype-resolved genome assembly of a tetraploid potato cultivar.</title>
        <authorList>
            <person name="Sun H."/>
            <person name="Jiao W.-B."/>
            <person name="Krause K."/>
            <person name="Campoy J.A."/>
            <person name="Goel M."/>
            <person name="Folz-Donahue K."/>
            <person name="Kukat C."/>
            <person name="Huettel B."/>
            <person name="Schneeberger K."/>
        </authorList>
    </citation>
    <scope>NUCLEOTIDE SEQUENCE [LARGE SCALE GENOMIC DNA]</scope>
    <source>
        <strain evidence="4">SolTubOtavaFocal</strain>
        <tissue evidence="4">Leaves</tissue>
    </source>
</reference>
<dbReference type="Pfam" id="PF16455">
    <property type="entry name" value="UBD"/>
    <property type="match status" value="1"/>
</dbReference>
<dbReference type="PANTHER" id="PTHR13833">
    <property type="match status" value="1"/>
</dbReference>
<proteinExistence type="predicted"/>
<accession>A0ABQ7UD70</accession>
<dbReference type="InterPro" id="IPR038169">
    <property type="entry name" value="DC-UbP/UBTD2_N_sf"/>
</dbReference>
<evidence type="ECO:0000313" key="5">
    <source>
        <dbReference type="Proteomes" id="UP000826656"/>
    </source>
</evidence>
<dbReference type="EMBL" id="JAIVGD010000023">
    <property type="protein sequence ID" value="KAH0744198.1"/>
    <property type="molecule type" value="Genomic_DNA"/>
</dbReference>
<feature type="region of interest" description="Disordered" evidence="1">
    <location>
        <begin position="373"/>
        <end position="403"/>
    </location>
</feature>
<keyword evidence="5" id="KW-1185">Reference proteome</keyword>
<dbReference type="SUPFAM" id="SSF101898">
    <property type="entry name" value="NHL repeat"/>
    <property type="match status" value="1"/>
</dbReference>
<sequence>MRNSFLFFSLIAFFIAYLQFQVHAAAPAGPLIKHLNSILKWSRSTSKTPQSDGNFLHFEEGYLVETVVEGNELGVVPYKIRVSEDGELFAVDAINSKIVRITPPLSQYSRARLVAGSFQGHTGHVDGKPSDARFKNPKGATMDDKGNIYVADTSNLAIRKIGEAGVTTIAGGKSNVPGYRDGPSEDAQFSSDFDVIYVRPTCSLLVVDRGNAALRQISLSQEDCDYQYSSVSTIDVLMVIGAIIIGYAACMLQQGFGSKTQIRVEVEQQEPSLLKEKPTPVVETVKDEQEAGWPSFGQLLWDLAKLAIEGLSSLFGYAVPLRLRHKSFIRPGLTPLKDSLIMPEDEVEPPLVQKQRGPAPASEIRHVPAVSDKVVPEGKPTKIRSSSTKDPNLSTKHRSSRRHEYAEYYGASGEVPSYVHVRSKSQKERPKHRRHDSSVGAAGVETKPADQTKAVNYEDPKFAHYSMRNKYGDSFPRRDILDDQNSFGPNLWRILIPIPLMKPAGETTIDSQERTGKKIIRKPKPWKHPQPITRSQLMQLREEFWDTAPHYGGKKEIWDALRAAAEADLELAQAIVDSAGIIAQNTDMTICYDESGKGHVCIHIN</sequence>
<evidence type="ECO:0000259" key="3">
    <source>
        <dbReference type="Pfam" id="PF16455"/>
    </source>
</evidence>
<evidence type="ECO:0000313" key="4">
    <source>
        <dbReference type="EMBL" id="KAH0744198.1"/>
    </source>
</evidence>
<organism evidence="4 5">
    <name type="scientific">Solanum tuberosum</name>
    <name type="common">Potato</name>
    <dbReference type="NCBI Taxonomy" id="4113"/>
    <lineage>
        <taxon>Eukaryota</taxon>
        <taxon>Viridiplantae</taxon>
        <taxon>Streptophyta</taxon>
        <taxon>Embryophyta</taxon>
        <taxon>Tracheophyta</taxon>
        <taxon>Spermatophyta</taxon>
        <taxon>Magnoliopsida</taxon>
        <taxon>eudicotyledons</taxon>
        <taxon>Gunneridae</taxon>
        <taxon>Pentapetalae</taxon>
        <taxon>asterids</taxon>
        <taxon>lamiids</taxon>
        <taxon>Solanales</taxon>
        <taxon>Solanaceae</taxon>
        <taxon>Solanoideae</taxon>
        <taxon>Solaneae</taxon>
        <taxon>Solanum</taxon>
    </lineage>
</organism>
<keyword evidence="2" id="KW-0732">Signal</keyword>
<feature type="region of interest" description="Disordered" evidence="1">
    <location>
        <begin position="422"/>
        <end position="447"/>
    </location>
</feature>
<feature type="compositionally biased region" description="Basic residues" evidence="1">
    <location>
        <begin position="422"/>
        <end position="435"/>
    </location>
</feature>
<feature type="compositionally biased region" description="Polar residues" evidence="1">
    <location>
        <begin position="383"/>
        <end position="394"/>
    </location>
</feature>
<dbReference type="InterPro" id="IPR011042">
    <property type="entry name" value="6-blade_b-propeller_TolB-like"/>
</dbReference>
<evidence type="ECO:0000256" key="1">
    <source>
        <dbReference type="SAM" id="MobiDB-lite"/>
    </source>
</evidence>
<feature type="chain" id="PRO_5045631508" description="DC-UbP/UBTD2 N-terminal domain-containing protein" evidence="2">
    <location>
        <begin position="25"/>
        <end position="605"/>
    </location>
</feature>
<dbReference type="InterPro" id="IPR032752">
    <property type="entry name" value="DC-UbP/UBTD2_N"/>
</dbReference>
<feature type="domain" description="DC-UbP/UBTD2 N-terminal" evidence="3">
    <location>
        <begin position="518"/>
        <end position="597"/>
    </location>
</feature>